<reference evidence="1 2" key="1">
    <citation type="submission" date="2019-02" db="EMBL/GenBank/DDBJ databases">
        <title>Closed genome of Sporomusa termitida DSM 4440.</title>
        <authorList>
            <person name="Poehlein A."/>
            <person name="Daniel R."/>
        </authorList>
    </citation>
    <scope>NUCLEOTIDE SEQUENCE [LARGE SCALE GENOMIC DNA]</scope>
    <source>
        <strain evidence="1 2">DSM 4440</strain>
    </source>
</reference>
<organism evidence="1 2">
    <name type="scientific">Sporomusa termitida</name>
    <dbReference type="NCBI Taxonomy" id="2377"/>
    <lineage>
        <taxon>Bacteria</taxon>
        <taxon>Bacillati</taxon>
        <taxon>Bacillota</taxon>
        <taxon>Negativicutes</taxon>
        <taxon>Selenomonadales</taxon>
        <taxon>Sporomusaceae</taxon>
        <taxon>Sporomusa</taxon>
    </lineage>
</organism>
<dbReference type="AlphaFoldDB" id="A0A517DVJ4"/>
<name>A0A517DVJ4_9FIRM</name>
<accession>A0A517DVJ4</accession>
<keyword evidence="2" id="KW-1185">Reference proteome</keyword>
<proteinExistence type="predicted"/>
<dbReference type="RefSeq" id="WP_144350878.1">
    <property type="nucleotide sequence ID" value="NZ_CP036259.1"/>
</dbReference>
<evidence type="ECO:0000313" key="2">
    <source>
        <dbReference type="Proteomes" id="UP000320776"/>
    </source>
</evidence>
<gene>
    <name evidence="1" type="ORF">SPTER_27650</name>
</gene>
<sequence>MTDNERKHTWLQKKAELARLKSDEAQALLELFEQNELLKADLDAGGTLESPINQTAVQNAEQRVKQSAEHVLYDLAPRIKQQEEEIADLEQQL</sequence>
<protein>
    <submittedName>
        <fullName evidence="1">Uncharacterized protein</fullName>
    </submittedName>
</protein>
<dbReference type="KEGG" id="sted:SPTER_27650"/>
<dbReference type="Proteomes" id="UP000320776">
    <property type="component" value="Chromosome"/>
</dbReference>
<dbReference type="EMBL" id="CP036259">
    <property type="protein sequence ID" value="QDR81385.1"/>
    <property type="molecule type" value="Genomic_DNA"/>
</dbReference>
<evidence type="ECO:0000313" key="1">
    <source>
        <dbReference type="EMBL" id="QDR81385.1"/>
    </source>
</evidence>